<evidence type="ECO:0000313" key="29">
    <source>
        <dbReference type="Proteomes" id="UP000054359"/>
    </source>
</evidence>
<evidence type="ECO:0000313" key="28">
    <source>
        <dbReference type="EMBL" id="KFM68042.1"/>
    </source>
</evidence>
<evidence type="ECO:0000256" key="3">
    <source>
        <dbReference type="ARBA" id="ARBA00004514"/>
    </source>
</evidence>
<keyword evidence="10" id="KW-0963">Cytoplasm</keyword>
<evidence type="ECO:0000256" key="24">
    <source>
        <dbReference type="ARBA" id="ARBA00047660"/>
    </source>
</evidence>
<dbReference type="AlphaFoldDB" id="A0A087TSF3"/>
<comment type="catalytic activity">
    <reaction evidence="24">
        <text>GTP + H2O = GDP + phosphate + H(+)</text>
        <dbReference type="Rhea" id="RHEA:19669"/>
        <dbReference type="ChEBI" id="CHEBI:15377"/>
        <dbReference type="ChEBI" id="CHEBI:15378"/>
        <dbReference type="ChEBI" id="CHEBI:37565"/>
        <dbReference type="ChEBI" id="CHEBI:43474"/>
        <dbReference type="ChEBI" id="CHEBI:58189"/>
        <dbReference type="EC" id="3.6.5.2"/>
    </reaction>
    <physiologicalReaction direction="left-to-right" evidence="24">
        <dbReference type="Rhea" id="RHEA:19670"/>
    </physiologicalReaction>
</comment>
<dbReference type="STRING" id="407821.A0A087TSF3"/>
<dbReference type="GO" id="GO:0015031">
    <property type="term" value="P:protein transport"/>
    <property type="evidence" value="ECO:0007669"/>
    <property type="project" value="UniProtKB-KW"/>
</dbReference>
<name>A0A087TSF3_STEMI</name>
<evidence type="ECO:0000256" key="6">
    <source>
        <dbReference type="ARBA" id="ARBA00004652"/>
    </source>
</evidence>
<keyword evidence="13" id="KW-0547">Nucleotide-binding</keyword>
<keyword evidence="22" id="KW-0636">Prenylation</keyword>
<comment type="subcellular location">
    <subcellularLocation>
        <location evidence="2">Cytoplasm</location>
        <location evidence="2">Cytoskeleton</location>
        <location evidence="2">Spindle</location>
    </subcellularLocation>
    <subcellularLocation>
        <location evidence="3">Cytoplasm</location>
        <location evidence="3">Cytosol</location>
    </subcellularLocation>
    <subcellularLocation>
        <location evidence="4">Cytoplasm</location>
        <location evidence="4">Perinuclear region</location>
    </subcellularLocation>
    <subcellularLocation>
        <location evidence="6">Cytoplasmic vesicle</location>
        <location evidence="6">Autophagosome membrane</location>
    </subcellularLocation>
    <subcellularLocation>
        <location evidence="5">Membrane</location>
        <topology evidence="5">Lipid-anchor</topology>
    </subcellularLocation>
</comment>
<evidence type="ECO:0000256" key="10">
    <source>
        <dbReference type="ARBA" id="ARBA00022490"/>
    </source>
</evidence>
<dbReference type="PROSITE" id="PS51421">
    <property type="entry name" value="RAS"/>
    <property type="match status" value="1"/>
</dbReference>
<keyword evidence="20" id="KW-0206">Cytoskeleton</keyword>
<organism evidence="28 29">
    <name type="scientific">Stegodyphus mimosarum</name>
    <name type="common">African social velvet spider</name>
    <dbReference type="NCBI Taxonomy" id="407821"/>
    <lineage>
        <taxon>Eukaryota</taxon>
        <taxon>Metazoa</taxon>
        <taxon>Ecdysozoa</taxon>
        <taxon>Arthropoda</taxon>
        <taxon>Chelicerata</taxon>
        <taxon>Arachnida</taxon>
        <taxon>Araneae</taxon>
        <taxon>Araneomorphae</taxon>
        <taxon>Entelegynae</taxon>
        <taxon>Eresoidea</taxon>
        <taxon>Eresidae</taxon>
        <taxon>Stegodyphus</taxon>
    </lineage>
</organism>
<evidence type="ECO:0000256" key="1">
    <source>
        <dbReference type="ARBA" id="ARBA00001946"/>
    </source>
</evidence>
<dbReference type="GO" id="GO:0005819">
    <property type="term" value="C:spindle"/>
    <property type="evidence" value="ECO:0007669"/>
    <property type="project" value="UniProtKB-SubCell"/>
</dbReference>
<evidence type="ECO:0000256" key="22">
    <source>
        <dbReference type="ARBA" id="ARBA00023289"/>
    </source>
</evidence>
<dbReference type="SMART" id="SM00173">
    <property type="entry name" value="RAS"/>
    <property type="match status" value="1"/>
</dbReference>
<keyword evidence="15" id="KW-0460">Magnesium</keyword>
<keyword evidence="23" id="KW-0968">Cytoplasmic vesicle</keyword>
<reference evidence="28 29" key="1">
    <citation type="submission" date="2013-11" db="EMBL/GenBank/DDBJ databases">
        <title>Genome sequencing of Stegodyphus mimosarum.</title>
        <authorList>
            <person name="Bechsgaard J."/>
        </authorList>
    </citation>
    <scope>NUCLEOTIDE SEQUENCE [LARGE SCALE GENOMIC DNA]</scope>
</reference>
<evidence type="ECO:0000256" key="4">
    <source>
        <dbReference type="ARBA" id="ARBA00004556"/>
    </source>
</evidence>
<dbReference type="SUPFAM" id="SSF52540">
    <property type="entry name" value="P-loop containing nucleoside triphosphate hydrolases"/>
    <property type="match status" value="1"/>
</dbReference>
<dbReference type="Gene3D" id="3.40.50.300">
    <property type="entry name" value="P-loop containing nucleotide triphosphate hydrolases"/>
    <property type="match status" value="1"/>
</dbReference>
<evidence type="ECO:0000256" key="14">
    <source>
        <dbReference type="ARBA" id="ARBA00022801"/>
    </source>
</evidence>
<keyword evidence="14" id="KW-0378">Hydrolase</keyword>
<dbReference type="SMART" id="SM00175">
    <property type="entry name" value="RAB"/>
    <property type="match status" value="1"/>
</dbReference>
<dbReference type="InterPro" id="IPR005225">
    <property type="entry name" value="Small_GTP-bd"/>
</dbReference>
<feature type="non-terminal residue" evidence="28">
    <location>
        <position position="200"/>
    </location>
</feature>
<keyword evidence="9" id="KW-0813">Transport</keyword>
<comment type="function">
    <text evidence="26">The small GTPases Rab are key regulators of intracellular membrane trafficking, from the formation of transport vesicles to their fusion with membranes. Rabs cycle between an inactive GDP-bound form and an active GTP-bound form that is able to recruit to membranes different sets of downstream effectors directly responsible for vesicle formation, movement, tethering and fusion. RAB24 is an atypical RAB protein that presents low GTPase activity and thereby exists predominantly in the GTP-bound active state. RAB24 is required for the clearance of late autophagic vacuoles under basal conditions. It is not needed for starvation-induced autophagy. Involved in the modulation of meiotic apparatus assembly and meiotic progression during oocyte maturation, possibly through regulation of kinetochore-microtubule interaction.</text>
</comment>
<evidence type="ECO:0000256" key="12">
    <source>
        <dbReference type="ARBA" id="ARBA00022723"/>
    </source>
</evidence>
<dbReference type="NCBIfam" id="TIGR00231">
    <property type="entry name" value="small_GTP"/>
    <property type="match status" value="1"/>
</dbReference>
<dbReference type="PROSITE" id="PS51419">
    <property type="entry name" value="RAB"/>
    <property type="match status" value="1"/>
</dbReference>
<keyword evidence="29" id="KW-1185">Reference proteome</keyword>
<dbReference type="Proteomes" id="UP000054359">
    <property type="component" value="Unassembled WGS sequence"/>
</dbReference>
<evidence type="ECO:0000256" key="15">
    <source>
        <dbReference type="ARBA" id="ARBA00022842"/>
    </source>
</evidence>
<dbReference type="GO" id="GO:0003925">
    <property type="term" value="F:G protein activity"/>
    <property type="evidence" value="ECO:0007669"/>
    <property type="project" value="UniProtKB-EC"/>
</dbReference>
<evidence type="ECO:0000256" key="20">
    <source>
        <dbReference type="ARBA" id="ARBA00023212"/>
    </source>
</evidence>
<dbReference type="GO" id="GO:0005829">
    <property type="term" value="C:cytosol"/>
    <property type="evidence" value="ECO:0007669"/>
    <property type="project" value="UniProtKB-SubCell"/>
</dbReference>
<accession>A0A087TSF3</accession>
<dbReference type="PANTHER" id="PTHR47978">
    <property type="match status" value="1"/>
</dbReference>
<comment type="cofactor">
    <cofactor evidence="1">
        <name>Mg(2+)</name>
        <dbReference type="ChEBI" id="CHEBI:18420"/>
    </cofactor>
</comment>
<dbReference type="GO" id="GO:0046872">
    <property type="term" value="F:metal ion binding"/>
    <property type="evidence" value="ECO:0007669"/>
    <property type="project" value="UniProtKB-KW"/>
</dbReference>
<dbReference type="OrthoDB" id="6475378at2759"/>
<evidence type="ECO:0000256" key="27">
    <source>
        <dbReference type="ARBA" id="ARBA00093500"/>
    </source>
</evidence>
<dbReference type="InterPro" id="IPR027417">
    <property type="entry name" value="P-loop_NTPase"/>
</dbReference>
<dbReference type="GO" id="GO:0031410">
    <property type="term" value="C:cytoplasmic vesicle"/>
    <property type="evidence" value="ECO:0007669"/>
    <property type="project" value="UniProtKB-KW"/>
</dbReference>
<keyword evidence="18" id="KW-0342">GTP-binding</keyword>
<gene>
    <name evidence="28" type="ORF">X975_14820</name>
</gene>
<dbReference type="FunFam" id="3.40.50.300:FF:000799">
    <property type="entry name" value="ras-related protein Rab-24 isoform X1"/>
    <property type="match status" value="1"/>
</dbReference>
<dbReference type="PRINTS" id="PR00449">
    <property type="entry name" value="RASTRNSFRMNG"/>
</dbReference>
<evidence type="ECO:0000256" key="5">
    <source>
        <dbReference type="ARBA" id="ARBA00004635"/>
    </source>
</evidence>
<evidence type="ECO:0000256" key="21">
    <source>
        <dbReference type="ARBA" id="ARBA00023288"/>
    </source>
</evidence>
<dbReference type="Pfam" id="PF00071">
    <property type="entry name" value="Ras"/>
    <property type="match status" value="1"/>
</dbReference>
<evidence type="ECO:0000256" key="18">
    <source>
        <dbReference type="ARBA" id="ARBA00023134"/>
    </source>
</evidence>
<keyword evidence="21" id="KW-0449">Lipoprotein</keyword>
<evidence type="ECO:0000256" key="9">
    <source>
        <dbReference type="ARBA" id="ARBA00022448"/>
    </source>
</evidence>
<keyword evidence="11" id="KW-0597">Phosphoprotein</keyword>
<sequence length="200" mass="22679">MSKVDVKIVLLGKEYSGKTSLVERFVYDQFIGDDSYQNTIGAAFGAKKIEVSGDVLTLGLWDTAGSERYQSISRIYYRSSHAAVVCYDLTDAESFEKAKFWISELTQVEEKCKIYLCGTKKDLIANGCKQRAIDYHNVTDYADEVHAEVFETSSKTGEGVYDLFYRIAENFWREKIVIENVGNGFNILNVEEKKTRSCCS</sequence>
<comment type="similarity">
    <text evidence="7">Belongs to the small GTPase superfamily. Rab family.</text>
</comment>
<dbReference type="OMA" id="RFRAGPY"/>
<dbReference type="GO" id="GO:0000421">
    <property type="term" value="C:autophagosome membrane"/>
    <property type="evidence" value="ECO:0007669"/>
    <property type="project" value="UniProtKB-SubCell"/>
</dbReference>
<evidence type="ECO:0000256" key="17">
    <source>
        <dbReference type="ARBA" id="ARBA00023006"/>
    </source>
</evidence>
<evidence type="ECO:0000256" key="7">
    <source>
        <dbReference type="ARBA" id="ARBA00006270"/>
    </source>
</evidence>
<dbReference type="GO" id="GO:0006914">
    <property type="term" value="P:autophagy"/>
    <property type="evidence" value="ECO:0007669"/>
    <property type="project" value="UniProtKB-KW"/>
</dbReference>
<evidence type="ECO:0000256" key="13">
    <source>
        <dbReference type="ARBA" id="ARBA00022741"/>
    </source>
</evidence>
<dbReference type="SMART" id="SM00174">
    <property type="entry name" value="RHO"/>
    <property type="match status" value="1"/>
</dbReference>
<protein>
    <recommendedName>
        <fullName evidence="25">Ras-related protein Rab-24</fullName>
        <ecNumber evidence="8">3.6.5.2</ecNumber>
    </recommendedName>
</protein>
<keyword evidence="12" id="KW-0479">Metal-binding</keyword>
<evidence type="ECO:0000256" key="16">
    <source>
        <dbReference type="ARBA" id="ARBA00022927"/>
    </source>
</evidence>
<evidence type="ECO:0000256" key="11">
    <source>
        <dbReference type="ARBA" id="ARBA00022553"/>
    </source>
</evidence>
<evidence type="ECO:0000256" key="19">
    <source>
        <dbReference type="ARBA" id="ARBA00023136"/>
    </source>
</evidence>
<evidence type="ECO:0000256" key="8">
    <source>
        <dbReference type="ARBA" id="ARBA00011984"/>
    </source>
</evidence>
<proteinExistence type="inferred from homology"/>
<dbReference type="GO" id="GO:0048471">
    <property type="term" value="C:perinuclear region of cytoplasm"/>
    <property type="evidence" value="ECO:0007669"/>
    <property type="project" value="UniProtKB-SubCell"/>
</dbReference>
<dbReference type="EMBL" id="KK116534">
    <property type="protein sequence ID" value="KFM68042.1"/>
    <property type="molecule type" value="Genomic_DNA"/>
</dbReference>
<keyword evidence="19" id="KW-0472">Membrane</keyword>
<evidence type="ECO:0000256" key="26">
    <source>
        <dbReference type="ARBA" id="ARBA00093319"/>
    </source>
</evidence>
<dbReference type="EC" id="3.6.5.2" evidence="8"/>
<evidence type="ECO:0000256" key="25">
    <source>
        <dbReference type="ARBA" id="ARBA00067822"/>
    </source>
</evidence>
<dbReference type="InterPro" id="IPR001806">
    <property type="entry name" value="Small_GTPase"/>
</dbReference>
<comment type="subunit">
    <text evidence="27">Interacts with ZFYVE20. Does not interact with the GDP dissociation inhibitors ARHGDIA and ARHGDIB.</text>
</comment>
<keyword evidence="17" id="KW-0072">Autophagy</keyword>
<evidence type="ECO:0000256" key="2">
    <source>
        <dbReference type="ARBA" id="ARBA00004186"/>
    </source>
</evidence>
<dbReference type="GO" id="GO:0005525">
    <property type="term" value="F:GTP binding"/>
    <property type="evidence" value="ECO:0007669"/>
    <property type="project" value="UniProtKB-KW"/>
</dbReference>
<evidence type="ECO:0000256" key="23">
    <source>
        <dbReference type="ARBA" id="ARBA00023329"/>
    </source>
</evidence>
<keyword evidence="16" id="KW-0653">Protein transport</keyword>